<dbReference type="VEuPathDB" id="FungiDB:HCDG_04572"/>
<protein>
    <recommendedName>
        <fullName evidence="3">F-box domain-containing protein</fullName>
    </recommendedName>
</protein>
<dbReference type="HOGENOM" id="CLU_1414788_0_0_1"/>
<reference evidence="2" key="1">
    <citation type="submission" date="2009-05" db="EMBL/GenBank/DDBJ databases">
        <title>The genome sequence of Ajellomyces capsulatus strain H143.</title>
        <authorList>
            <person name="Champion M."/>
            <person name="Cuomo C.A."/>
            <person name="Ma L.-J."/>
            <person name="Henn M.R."/>
            <person name="Sil A."/>
            <person name="Goldman B."/>
            <person name="Young S.K."/>
            <person name="Kodira C.D."/>
            <person name="Zeng Q."/>
            <person name="Koehrsen M."/>
            <person name="Alvarado L."/>
            <person name="Berlin A.M."/>
            <person name="Borenstein D."/>
            <person name="Chen Z."/>
            <person name="Engels R."/>
            <person name="Freedman E."/>
            <person name="Gellesch M."/>
            <person name="Goldberg J."/>
            <person name="Griggs A."/>
            <person name="Gujja S."/>
            <person name="Heiman D.I."/>
            <person name="Hepburn T.A."/>
            <person name="Howarth C."/>
            <person name="Jen D."/>
            <person name="Larson L."/>
            <person name="Lewis B."/>
            <person name="Mehta T."/>
            <person name="Park D."/>
            <person name="Pearson M."/>
            <person name="Roberts A."/>
            <person name="Saif S."/>
            <person name="Shea T.D."/>
            <person name="Shenoy N."/>
            <person name="Sisk P."/>
            <person name="Stolte C."/>
            <person name="Sykes S."/>
            <person name="Walk T."/>
            <person name="White J."/>
            <person name="Yandava C."/>
            <person name="Klein B."/>
            <person name="McEwen J.G."/>
            <person name="Puccia R."/>
            <person name="Goldman G.H."/>
            <person name="Felipe M.S."/>
            <person name="Nino-Vega G."/>
            <person name="San-Blas G."/>
            <person name="Taylor J.W."/>
            <person name="Mendoza L."/>
            <person name="Galagan J.E."/>
            <person name="Nusbaum C."/>
            <person name="Birren B.W."/>
        </authorList>
    </citation>
    <scope>NUCLEOTIDE SEQUENCE [LARGE SCALE GENOMIC DNA]</scope>
    <source>
        <strain evidence="2">H143</strain>
    </source>
</reference>
<dbReference type="EMBL" id="GG692424">
    <property type="protein sequence ID" value="EER40926.1"/>
    <property type="molecule type" value="Genomic_DNA"/>
</dbReference>
<organism evidence="1 2">
    <name type="scientific">Ajellomyces capsulatus (strain H143)</name>
    <name type="common">Darling's disease fungus</name>
    <name type="synonym">Histoplasma capsulatum</name>
    <dbReference type="NCBI Taxonomy" id="544712"/>
    <lineage>
        <taxon>Eukaryota</taxon>
        <taxon>Fungi</taxon>
        <taxon>Dikarya</taxon>
        <taxon>Ascomycota</taxon>
        <taxon>Pezizomycotina</taxon>
        <taxon>Eurotiomycetes</taxon>
        <taxon>Eurotiomycetidae</taxon>
        <taxon>Onygenales</taxon>
        <taxon>Ajellomycetaceae</taxon>
        <taxon>Histoplasma</taxon>
    </lineage>
</organism>
<proteinExistence type="predicted"/>
<gene>
    <name evidence="1" type="ORF">HCDG_04572</name>
</gene>
<dbReference type="Proteomes" id="UP000002624">
    <property type="component" value="Unassembled WGS sequence"/>
</dbReference>
<accession>C6HF49</accession>
<evidence type="ECO:0000313" key="1">
    <source>
        <dbReference type="EMBL" id="EER40926.1"/>
    </source>
</evidence>
<evidence type="ECO:0008006" key="3">
    <source>
        <dbReference type="Google" id="ProtNLM"/>
    </source>
</evidence>
<dbReference type="AlphaFoldDB" id="C6HF49"/>
<evidence type="ECO:0000313" key="2">
    <source>
        <dbReference type="Proteomes" id="UP000002624"/>
    </source>
</evidence>
<name>C6HF49_AJECH</name>
<dbReference type="OrthoDB" id="10553364at2759"/>
<sequence length="192" mass="21905">MSAKQADPPSNDQGRTAAISPPFPLSAVMDSLNQRQKNINDMPLEILLNIFKHIDDEEDMINILEINKSFNSAGPIAFFRNVNIKKEYHRITQVALHKYSSLIRDLRIYDMNCKSSDMNKNLNHILLENFLHDATGLEQINLEIGLSIEQYGKSPYKAISISYFEDGLKIDFPAIPTLESLCLAWHLRSLRS</sequence>